<dbReference type="RefSeq" id="WP_133441836.1">
    <property type="nucleotide sequence ID" value="NZ_CP034726.1"/>
</dbReference>
<organism evidence="1 2">
    <name type="scientific">Acetilactobacillus jinshanensis</name>
    <dbReference type="NCBI Taxonomy" id="1720083"/>
    <lineage>
        <taxon>Bacteria</taxon>
        <taxon>Bacillati</taxon>
        <taxon>Bacillota</taxon>
        <taxon>Bacilli</taxon>
        <taxon>Lactobacillales</taxon>
        <taxon>Lactobacillaceae</taxon>
        <taxon>Acetilactobacillus</taxon>
    </lineage>
</organism>
<accession>A0A4P6ZL70</accession>
<dbReference type="EMBL" id="CP034726">
    <property type="protein sequence ID" value="QBP18277.1"/>
    <property type="molecule type" value="Genomic_DNA"/>
</dbReference>
<dbReference type="Proteomes" id="UP000294321">
    <property type="component" value="Chromosome"/>
</dbReference>
<evidence type="ECO:0000313" key="2">
    <source>
        <dbReference type="Proteomes" id="UP000294321"/>
    </source>
</evidence>
<dbReference type="KEGG" id="lji:ELX58_03805"/>
<protein>
    <submittedName>
        <fullName evidence="1">Uncharacterized protein</fullName>
    </submittedName>
</protein>
<name>A0A4P6ZL70_9LACO</name>
<dbReference type="AlphaFoldDB" id="A0A4P6ZL70"/>
<sequence length="152" mass="17414">MKIFQIIYLYSDSVAKKQALVDVLLQHNLDCFGIGQHVIVLDEHPNKPQKAFTEKALDRPDIQKKMTAAGAKVMTFNQKSFDKFKPYLSKEYVFWKQSKTSMSYKSKTQHASFTIFHNGRIKTSKDLLDVALISNLVRICTGEKPENPQMSV</sequence>
<proteinExistence type="predicted"/>
<reference evidence="2" key="1">
    <citation type="submission" date="2018-12" db="EMBL/GenBank/DDBJ databases">
        <title>A new species of lactobacillus.</title>
        <authorList>
            <person name="Jian Y."/>
            <person name="Xin L."/>
            <person name="Hong Z.J."/>
            <person name="Ming L.Z."/>
            <person name="Hong X.Z."/>
        </authorList>
    </citation>
    <scope>NUCLEOTIDE SEQUENCE [LARGE SCALE GENOMIC DNA]</scope>
    <source>
        <strain evidence="2">HSLZ-75</strain>
    </source>
</reference>
<evidence type="ECO:0000313" key="1">
    <source>
        <dbReference type="EMBL" id="QBP18277.1"/>
    </source>
</evidence>
<keyword evidence="2" id="KW-1185">Reference proteome</keyword>
<gene>
    <name evidence="1" type="ORF">ELX58_03805</name>
</gene>